<evidence type="ECO:0000259" key="5">
    <source>
        <dbReference type="Pfam" id="PF08797"/>
    </source>
</evidence>
<dbReference type="InterPro" id="IPR014905">
    <property type="entry name" value="HIRAN"/>
</dbReference>
<evidence type="ECO:0000256" key="3">
    <source>
        <dbReference type="SAM" id="MobiDB-lite"/>
    </source>
</evidence>
<evidence type="ECO:0000313" key="7">
    <source>
        <dbReference type="Proteomes" id="UP000886803"/>
    </source>
</evidence>
<feature type="compositionally biased region" description="Polar residues" evidence="3">
    <location>
        <begin position="72"/>
        <end position="96"/>
    </location>
</feature>
<comment type="caution">
    <text evidence="6">The sequence shown here is derived from an EMBL/GenBank/DDBJ whole genome shotgun (WGS) entry which is preliminary data.</text>
</comment>
<evidence type="ECO:0000256" key="1">
    <source>
        <dbReference type="ARBA" id="ARBA00022723"/>
    </source>
</evidence>
<reference evidence="6" key="2">
    <citation type="submission" date="2021-04" db="EMBL/GenBank/DDBJ databases">
        <authorList>
            <person name="Gilroy R."/>
        </authorList>
    </citation>
    <scope>NUCLEOTIDE SEQUENCE</scope>
    <source>
        <strain evidence="6">ChiBcec8-13705</strain>
    </source>
</reference>
<dbReference type="GO" id="GO:0003676">
    <property type="term" value="F:nucleic acid binding"/>
    <property type="evidence" value="ECO:0007669"/>
    <property type="project" value="InterPro"/>
</dbReference>
<feature type="transmembrane region" description="Helical" evidence="4">
    <location>
        <begin position="37"/>
        <end position="59"/>
    </location>
</feature>
<evidence type="ECO:0000256" key="2">
    <source>
        <dbReference type="ARBA" id="ARBA00022801"/>
    </source>
</evidence>
<protein>
    <submittedName>
        <fullName evidence="6">HIRAN domain-containing protein</fullName>
    </submittedName>
</protein>
<keyword evidence="2" id="KW-0378">Hydrolase</keyword>
<keyword evidence="4" id="KW-1133">Transmembrane helix</keyword>
<dbReference type="AlphaFoldDB" id="A0A9D2M899"/>
<feature type="transmembrane region" description="Helical" evidence="4">
    <location>
        <begin position="12"/>
        <end position="31"/>
    </location>
</feature>
<keyword evidence="1" id="KW-0479">Metal-binding</keyword>
<feature type="domain" description="HIRAN" evidence="5">
    <location>
        <begin position="185"/>
        <end position="229"/>
    </location>
</feature>
<accession>A0A9D2M899</accession>
<sequence length="277" mass="30156">MKQKSTPGNGYKIAAIVLLAYGIFSFFFVAIPAFSTAVSSGIVSVFVCVACIVAGGICWHKYKSLQKDHRSNASVNPNLPLTGSPKANATSAAQTKTKNDFIPAQNPSAVEPQKIIAQPTRPGKSVIKNAISSTTKNFYVTGISHYMDALLSLGYENPDYDLSKRELIDAGLIGERIYELAFDPVKVDLVPEPNNPADKNAIQVFVDGAMVGYIKKGSCSQVKNLLASDAFIGASCDIFGGKYKIIHEDYNEETEKETYELERAETSYKITVHIKLK</sequence>
<dbReference type="GO" id="GO:0008270">
    <property type="term" value="F:zinc ion binding"/>
    <property type="evidence" value="ECO:0007669"/>
    <property type="project" value="InterPro"/>
</dbReference>
<gene>
    <name evidence="6" type="ORF">H9945_11540</name>
</gene>
<reference evidence="6" key="1">
    <citation type="journal article" date="2021" name="PeerJ">
        <title>Extensive microbial diversity within the chicken gut microbiome revealed by metagenomics and culture.</title>
        <authorList>
            <person name="Gilroy R."/>
            <person name="Ravi A."/>
            <person name="Getino M."/>
            <person name="Pursley I."/>
            <person name="Horton D.L."/>
            <person name="Alikhan N.F."/>
            <person name="Baker D."/>
            <person name="Gharbi K."/>
            <person name="Hall N."/>
            <person name="Watson M."/>
            <person name="Adriaenssens E.M."/>
            <person name="Foster-Nyarko E."/>
            <person name="Jarju S."/>
            <person name="Secka A."/>
            <person name="Antonio M."/>
            <person name="Oren A."/>
            <person name="Chaudhuri R.R."/>
            <person name="La Ragione R."/>
            <person name="Hildebrand F."/>
            <person name="Pallen M.J."/>
        </authorList>
    </citation>
    <scope>NUCLEOTIDE SEQUENCE</scope>
    <source>
        <strain evidence="6">ChiBcec8-13705</strain>
    </source>
</reference>
<dbReference type="GO" id="GO:0016818">
    <property type="term" value="F:hydrolase activity, acting on acid anhydrides, in phosphorus-containing anhydrides"/>
    <property type="evidence" value="ECO:0007669"/>
    <property type="project" value="InterPro"/>
</dbReference>
<feature type="region of interest" description="Disordered" evidence="3">
    <location>
        <begin position="70"/>
        <end position="96"/>
    </location>
</feature>
<dbReference type="Proteomes" id="UP000886803">
    <property type="component" value="Unassembled WGS sequence"/>
</dbReference>
<dbReference type="EMBL" id="DWYG01000190">
    <property type="protein sequence ID" value="HJB43117.1"/>
    <property type="molecule type" value="Genomic_DNA"/>
</dbReference>
<name>A0A9D2M899_9FIRM</name>
<dbReference type="Pfam" id="PF08797">
    <property type="entry name" value="HIRAN"/>
    <property type="match status" value="1"/>
</dbReference>
<keyword evidence="4" id="KW-0812">Transmembrane</keyword>
<organism evidence="6 7">
    <name type="scientific">Candidatus Gemmiger avicola</name>
    <dbReference type="NCBI Taxonomy" id="2838605"/>
    <lineage>
        <taxon>Bacteria</taxon>
        <taxon>Bacillati</taxon>
        <taxon>Bacillota</taxon>
        <taxon>Clostridia</taxon>
        <taxon>Eubacteriales</taxon>
        <taxon>Gemmiger</taxon>
    </lineage>
</organism>
<evidence type="ECO:0000256" key="4">
    <source>
        <dbReference type="SAM" id="Phobius"/>
    </source>
</evidence>
<dbReference type="Gene3D" id="3.30.70.2330">
    <property type="match status" value="1"/>
</dbReference>
<evidence type="ECO:0000313" key="6">
    <source>
        <dbReference type="EMBL" id="HJB43117.1"/>
    </source>
</evidence>
<keyword evidence="4" id="KW-0472">Membrane</keyword>
<proteinExistence type="predicted"/>